<keyword evidence="2" id="KW-1185">Reference proteome</keyword>
<dbReference type="GeneID" id="25737946"/>
<accession>A0A0D2JVW8</accession>
<gene>
    <name evidence="1" type="ORF">MNEG_5069</name>
</gene>
<evidence type="ECO:0000313" key="2">
    <source>
        <dbReference type="Proteomes" id="UP000054498"/>
    </source>
</evidence>
<dbReference type="RefSeq" id="XP_013901912.1">
    <property type="nucleotide sequence ID" value="XM_014046458.1"/>
</dbReference>
<dbReference type="Proteomes" id="UP000054498">
    <property type="component" value="Unassembled WGS sequence"/>
</dbReference>
<protein>
    <submittedName>
        <fullName evidence="1">Uncharacterized protein</fullName>
    </submittedName>
</protein>
<dbReference type="EMBL" id="KK100956">
    <property type="protein sequence ID" value="KIZ02893.1"/>
    <property type="molecule type" value="Genomic_DNA"/>
</dbReference>
<organism evidence="1 2">
    <name type="scientific">Monoraphidium neglectum</name>
    <dbReference type="NCBI Taxonomy" id="145388"/>
    <lineage>
        <taxon>Eukaryota</taxon>
        <taxon>Viridiplantae</taxon>
        <taxon>Chlorophyta</taxon>
        <taxon>core chlorophytes</taxon>
        <taxon>Chlorophyceae</taxon>
        <taxon>CS clade</taxon>
        <taxon>Sphaeropleales</taxon>
        <taxon>Selenastraceae</taxon>
        <taxon>Monoraphidium</taxon>
    </lineage>
</organism>
<dbReference type="KEGG" id="mng:MNEG_5069"/>
<sequence>MNAIPLEEYVNDPSEYRRSILDGDSFLPESASWRFRAREMEPYMPSQAPGSPWFTVKKPLDCTADQTAAAQLLANRAEGGAPLRLSPCDLYPYLRGRTLWLIGDSNTRSLFRAAQCFLLDLWEDQRVCAPSTDPNLVRQLDALPLKPGTPKCIHLAGGGRVCMVHVVQGWALANNTQVAGGGVLPLLYSNFSSPHDIVVVNFGNWHGPRAEPKSQEYVLAYKQALRLLGSFYLATVETRPHLIFHESASTHPYHPASRACVDYPDPAAVGGGSFNKAAQEVLRDYGVPVVGDAAAFTAPAPWGHPGARAQGGRDGVEQGDCMHFCSPGVTELLLWTLWQAFNKGVAGIAPLPPDVGATEWGCSEMRYY</sequence>
<name>A0A0D2JVW8_9CHLO</name>
<evidence type="ECO:0000313" key="1">
    <source>
        <dbReference type="EMBL" id="KIZ02893.1"/>
    </source>
</evidence>
<proteinExistence type="predicted"/>
<dbReference type="AlphaFoldDB" id="A0A0D2JVW8"/>
<reference evidence="1 2" key="1">
    <citation type="journal article" date="2013" name="BMC Genomics">
        <title>Reconstruction of the lipid metabolism for the microalga Monoraphidium neglectum from its genome sequence reveals characteristics suitable for biofuel production.</title>
        <authorList>
            <person name="Bogen C."/>
            <person name="Al-Dilaimi A."/>
            <person name="Albersmeier A."/>
            <person name="Wichmann J."/>
            <person name="Grundmann M."/>
            <person name="Rupp O."/>
            <person name="Lauersen K.J."/>
            <person name="Blifernez-Klassen O."/>
            <person name="Kalinowski J."/>
            <person name="Goesmann A."/>
            <person name="Mussgnug J.H."/>
            <person name="Kruse O."/>
        </authorList>
    </citation>
    <scope>NUCLEOTIDE SEQUENCE [LARGE SCALE GENOMIC DNA]</scope>
    <source>
        <strain evidence="1 2">SAG 48.87</strain>
    </source>
</reference>
<dbReference type="OrthoDB" id="505352at2759"/>